<dbReference type="Gene3D" id="2.10.70.10">
    <property type="entry name" value="Complement Module, domain 1"/>
    <property type="match status" value="1"/>
</dbReference>
<dbReference type="PANTHER" id="PTHR46698">
    <property type="entry name" value="CROSSVEINLESS 2"/>
    <property type="match status" value="1"/>
</dbReference>
<dbReference type="GeneTree" id="ENSGT00940000156485"/>
<dbReference type="SUPFAM" id="SSF57603">
    <property type="entry name" value="FnI-like domain"/>
    <property type="match status" value="3"/>
</dbReference>
<dbReference type="InterPro" id="IPR001007">
    <property type="entry name" value="VWF_dom"/>
</dbReference>
<dbReference type="Ensembl" id="ENSEBUT00000004615.1">
    <property type="protein sequence ID" value="ENSEBUP00000004193.1"/>
    <property type="gene ID" value="ENSEBUG00000002980.1"/>
</dbReference>
<dbReference type="GO" id="GO:0005576">
    <property type="term" value="C:extracellular region"/>
    <property type="evidence" value="ECO:0007669"/>
    <property type="project" value="UniProtKB-SubCell"/>
</dbReference>
<evidence type="ECO:0000256" key="1">
    <source>
        <dbReference type="ARBA" id="ARBA00004613"/>
    </source>
</evidence>
<evidence type="ECO:0000259" key="4">
    <source>
        <dbReference type="PROSITE" id="PS50184"/>
    </source>
</evidence>
<dbReference type="PROSITE" id="PS01208">
    <property type="entry name" value="VWFC_1"/>
    <property type="match status" value="1"/>
</dbReference>
<proteinExistence type="predicted"/>
<organism evidence="5 6">
    <name type="scientific">Eptatretus burgeri</name>
    <name type="common">Inshore hagfish</name>
    <dbReference type="NCBI Taxonomy" id="7764"/>
    <lineage>
        <taxon>Eukaryota</taxon>
        <taxon>Metazoa</taxon>
        <taxon>Chordata</taxon>
        <taxon>Craniata</taxon>
        <taxon>Vertebrata</taxon>
        <taxon>Cyclostomata</taxon>
        <taxon>Myxini</taxon>
        <taxon>Myxiniformes</taxon>
        <taxon>Myxinidae</taxon>
        <taxon>Eptatretinae</taxon>
        <taxon>Eptatretus</taxon>
    </lineage>
</organism>
<feature type="domain" description="VWFC" evidence="4">
    <location>
        <begin position="164"/>
        <end position="225"/>
    </location>
</feature>
<sequence>MRFELSLITCGRPRMTLITGDLFILSLFLLQLLPAHALGYILAGTVATCDNEGEKVDIPFTLGNPCLNCECKNREVICIQKKCPAKMKNCGLVVRSPEECCGHCRECVLDGIVHNTSTSSSLINSSSCTLYSCQGGVLTKSTRRCVVPCTDPLKVHSRCCPLCPGCSFNGLEYKDGQHFSLHNDPCIKCRCSDRMVQCERNMCPLLPCFPNATYIPEGECCPRCNDQVRISDLQDGTCLLHNKVYRDGESINIDNCTSCVCKVR</sequence>
<keyword evidence="3" id="KW-0732">Signal</keyword>
<keyword evidence="2" id="KW-0964">Secreted</keyword>
<dbReference type="AlphaFoldDB" id="A0A8C4NKU7"/>
<evidence type="ECO:0000313" key="6">
    <source>
        <dbReference type="Proteomes" id="UP000694388"/>
    </source>
</evidence>
<accession>A0A8C4NKU7</accession>
<reference evidence="5" key="2">
    <citation type="submission" date="2025-09" db="UniProtKB">
        <authorList>
            <consortium name="Ensembl"/>
        </authorList>
    </citation>
    <scope>IDENTIFICATION</scope>
</reference>
<evidence type="ECO:0000256" key="2">
    <source>
        <dbReference type="ARBA" id="ARBA00022525"/>
    </source>
</evidence>
<reference evidence="5" key="1">
    <citation type="submission" date="2025-08" db="UniProtKB">
        <authorList>
            <consortium name="Ensembl"/>
        </authorList>
    </citation>
    <scope>IDENTIFICATION</scope>
</reference>
<dbReference type="PANTHER" id="PTHR46698:SF4">
    <property type="entry name" value="CROSSVEINLESS 2"/>
    <property type="match status" value="1"/>
</dbReference>
<dbReference type="Pfam" id="PF00093">
    <property type="entry name" value="VWC"/>
    <property type="match status" value="1"/>
</dbReference>
<keyword evidence="6" id="KW-1185">Reference proteome</keyword>
<comment type="subcellular location">
    <subcellularLocation>
        <location evidence="1">Secreted</location>
    </subcellularLocation>
</comment>
<evidence type="ECO:0000256" key="3">
    <source>
        <dbReference type="ARBA" id="ARBA00022729"/>
    </source>
</evidence>
<dbReference type="Proteomes" id="UP000694388">
    <property type="component" value="Unplaced"/>
</dbReference>
<evidence type="ECO:0000313" key="5">
    <source>
        <dbReference type="Ensembl" id="ENSEBUP00000004193.1"/>
    </source>
</evidence>
<dbReference type="InterPro" id="IPR052424">
    <property type="entry name" value="Kielin_Chordin-BMP_Reg"/>
</dbReference>
<dbReference type="SMART" id="SM00214">
    <property type="entry name" value="VWC"/>
    <property type="match status" value="2"/>
</dbReference>
<name>A0A8C4NKU7_EPTBU</name>
<dbReference type="PROSITE" id="PS50184">
    <property type="entry name" value="VWFC_2"/>
    <property type="match status" value="1"/>
</dbReference>
<protein>
    <recommendedName>
        <fullName evidence="4">VWFC domain-containing protein</fullName>
    </recommendedName>
</protein>
<dbReference type="Gene3D" id="6.20.200.20">
    <property type="match status" value="2"/>
</dbReference>